<comment type="caution">
    <text evidence="2">The sequence shown here is derived from an EMBL/GenBank/DDBJ whole genome shotgun (WGS) entry which is preliminary data.</text>
</comment>
<sequence>MWCLMNMHQKMKELPGSNAHLGSLVRASAWDGTGAQHTPQAKMRKRQLLLSLPATVPTHFEPSFMVFTLFIFFFLHFTHDMTLFQSL</sequence>
<keyword evidence="1" id="KW-0472">Membrane</keyword>
<accession>A0AAN9MWQ5</accession>
<keyword evidence="1" id="KW-1133">Transmembrane helix</keyword>
<evidence type="ECO:0000256" key="1">
    <source>
        <dbReference type="SAM" id="Phobius"/>
    </source>
</evidence>
<dbReference type="Proteomes" id="UP001367508">
    <property type="component" value="Unassembled WGS sequence"/>
</dbReference>
<keyword evidence="1" id="KW-0812">Transmembrane</keyword>
<gene>
    <name evidence="2" type="ORF">VNO77_01734</name>
</gene>
<protein>
    <submittedName>
        <fullName evidence="2">Uncharacterized protein</fullName>
    </submittedName>
</protein>
<dbReference type="AlphaFoldDB" id="A0AAN9MWQ5"/>
<feature type="transmembrane region" description="Helical" evidence="1">
    <location>
        <begin position="48"/>
        <end position="77"/>
    </location>
</feature>
<proteinExistence type="predicted"/>
<evidence type="ECO:0000313" key="2">
    <source>
        <dbReference type="EMBL" id="KAK7359769.1"/>
    </source>
</evidence>
<keyword evidence="3" id="KW-1185">Reference proteome</keyword>
<evidence type="ECO:0000313" key="3">
    <source>
        <dbReference type="Proteomes" id="UP001367508"/>
    </source>
</evidence>
<dbReference type="EMBL" id="JAYMYQ010000001">
    <property type="protein sequence ID" value="KAK7359769.1"/>
    <property type="molecule type" value="Genomic_DNA"/>
</dbReference>
<organism evidence="2 3">
    <name type="scientific">Canavalia gladiata</name>
    <name type="common">Sword bean</name>
    <name type="synonym">Dolichos gladiatus</name>
    <dbReference type="NCBI Taxonomy" id="3824"/>
    <lineage>
        <taxon>Eukaryota</taxon>
        <taxon>Viridiplantae</taxon>
        <taxon>Streptophyta</taxon>
        <taxon>Embryophyta</taxon>
        <taxon>Tracheophyta</taxon>
        <taxon>Spermatophyta</taxon>
        <taxon>Magnoliopsida</taxon>
        <taxon>eudicotyledons</taxon>
        <taxon>Gunneridae</taxon>
        <taxon>Pentapetalae</taxon>
        <taxon>rosids</taxon>
        <taxon>fabids</taxon>
        <taxon>Fabales</taxon>
        <taxon>Fabaceae</taxon>
        <taxon>Papilionoideae</taxon>
        <taxon>50 kb inversion clade</taxon>
        <taxon>NPAAA clade</taxon>
        <taxon>indigoferoid/millettioid clade</taxon>
        <taxon>Phaseoleae</taxon>
        <taxon>Canavalia</taxon>
    </lineage>
</organism>
<name>A0AAN9MWQ5_CANGL</name>
<reference evidence="2 3" key="1">
    <citation type="submission" date="2024-01" db="EMBL/GenBank/DDBJ databases">
        <title>The genomes of 5 underutilized Papilionoideae crops provide insights into root nodulation and disease resistanc.</title>
        <authorList>
            <person name="Jiang F."/>
        </authorList>
    </citation>
    <scope>NUCLEOTIDE SEQUENCE [LARGE SCALE GENOMIC DNA]</scope>
    <source>
        <strain evidence="2">LVBAO_FW01</strain>
        <tissue evidence="2">Leaves</tissue>
    </source>
</reference>